<name>A0A811BNC5_9VIRU</name>
<feature type="transmembrane region" description="Helical" evidence="1">
    <location>
        <begin position="27"/>
        <end position="47"/>
    </location>
</feature>
<keyword evidence="1" id="KW-0472">Membrane</keyword>
<evidence type="ECO:0000313" key="2">
    <source>
        <dbReference type="EMBL" id="BCU02770.1"/>
    </source>
</evidence>
<sequence length="88" mass="10095">MVEDHGLLYWRVINKAGIIFSIFTDRVHLMGIPIPFFLYILRAMFVVEIARAAQKNTDWPWNGMAENFGGDVGQRRAPKSWVLLPFGS</sequence>
<organism evidence="2 3">
    <name type="scientific">Pandoravirus japonicus</name>
    <dbReference type="NCBI Taxonomy" id="2823154"/>
    <lineage>
        <taxon>Viruses</taxon>
        <taxon>Pandoravirus</taxon>
    </lineage>
</organism>
<reference evidence="2" key="1">
    <citation type="submission" date="2021-04" db="EMBL/GenBank/DDBJ databases">
        <title>Draft Genome Sequence of Pandoravirus japonicus, Isolated from the Sabaishi River of Niigata, Japan.</title>
        <authorList>
            <person name="Hosokawa N."/>
            <person name="Takahashi H."/>
            <person name="Aoki K."/>
            <person name="Takemura M."/>
        </authorList>
    </citation>
    <scope>NUCLEOTIDE SEQUENCE</scope>
</reference>
<keyword evidence="1" id="KW-0812">Transmembrane</keyword>
<accession>A0A811BNC5</accession>
<dbReference type="Proteomes" id="UP001253637">
    <property type="component" value="Segment"/>
</dbReference>
<dbReference type="EMBL" id="LC625835">
    <property type="protein sequence ID" value="BCU02770.1"/>
    <property type="molecule type" value="Genomic_DNA"/>
</dbReference>
<protein>
    <submittedName>
        <fullName evidence="2">Uncharacterized protein</fullName>
    </submittedName>
</protein>
<proteinExistence type="predicted"/>
<evidence type="ECO:0000313" key="3">
    <source>
        <dbReference type="Proteomes" id="UP001253637"/>
    </source>
</evidence>
<keyword evidence="1" id="KW-1133">Transmembrane helix</keyword>
<evidence type="ECO:0000256" key="1">
    <source>
        <dbReference type="SAM" id="Phobius"/>
    </source>
</evidence>